<dbReference type="EMBL" id="BSPC01000077">
    <property type="protein sequence ID" value="GLS23624.1"/>
    <property type="molecule type" value="Genomic_DNA"/>
</dbReference>
<dbReference type="Proteomes" id="UP001156882">
    <property type="component" value="Unassembled WGS sequence"/>
</dbReference>
<keyword evidence="2" id="KW-1185">Reference proteome</keyword>
<sequence length="108" mass="11916">MRAQKNSFQDCATAAAQRGERRVLFAFPLTCHCKKRSNPHVSTAEDSRGELVFVFMKQRLILRPSPITFRCSHPRVGRDIAVSLFEKGALAIADPDGGRAAVRSMSVA</sequence>
<evidence type="ECO:0000313" key="1">
    <source>
        <dbReference type="EMBL" id="GLS23624.1"/>
    </source>
</evidence>
<evidence type="ECO:0000313" key="2">
    <source>
        <dbReference type="Proteomes" id="UP001156882"/>
    </source>
</evidence>
<accession>A0ABQ6CY64</accession>
<name>A0ABQ6CY64_9HYPH</name>
<reference evidence="2" key="1">
    <citation type="journal article" date="2019" name="Int. J. Syst. Evol. Microbiol.">
        <title>The Global Catalogue of Microorganisms (GCM) 10K type strain sequencing project: providing services to taxonomists for standard genome sequencing and annotation.</title>
        <authorList>
            <consortium name="The Broad Institute Genomics Platform"/>
            <consortium name="The Broad Institute Genome Sequencing Center for Infectious Disease"/>
            <person name="Wu L."/>
            <person name="Ma J."/>
        </authorList>
    </citation>
    <scope>NUCLEOTIDE SEQUENCE [LARGE SCALE GENOMIC DNA]</scope>
    <source>
        <strain evidence="2">NBRC 101365</strain>
    </source>
</reference>
<organism evidence="1 2">
    <name type="scientific">Labrys miyagiensis</name>
    <dbReference type="NCBI Taxonomy" id="346912"/>
    <lineage>
        <taxon>Bacteria</taxon>
        <taxon>Pseudomonadati</taxon>
        <taxon>Pseudomonadota</taxon>
        <taxon>Alphaproteobacteria</taxon>
        <taxon>Hyphomicrobiales</taxon>
        <taxon>Xanthobacteraceae</taxon>
        <taxon>Labrys</taxon>
    </lineage>
</organism>
<protein>
    <submittedName>
        <fullName evidence="1">Uncharacterized protein</fullName>
    </submittedName>
</protein>
<comment type="caution">
    <text evidence="1">The sequence shown here is derived from an EMBL/GenBank/DDBJ whole genome shotgun (WGS) entry which is preliminary data.</text>
</comment>
<proteinExistence type="predicted"/>
<gene>
    <name evidence="1" type="ORF">GCM10007874_66450</name>
</gene>